<keyword evidence="1" id="KW-0677">Repeat</keyword>
<reference evidence="4" key="1">
    <citation type="submission" date="2019-02" db="EMBL/GenBank/DDBJ databases">
        <authorList>
            <person name="Gruber-Vodicka R. H."/>
            <person name="Seah K. B. B."/>
        </authorList>
    </citation>
    <scope>NUCLEOTIDE SEQUENCE</scope>
    <source>
        <strain evidence="6">BECK_SA2B12</strain>
        <strain evidence="4">BECK_SA2B15</strain>
        <strain evidence="5">BECK_SA2B20</strain>
    </source>
</reference>
<dbReference type="SUPFAM" id="SSF48452">
    <property type="entry name" value="TPR-like"/>
    <property type="match status" value="2"/>
</dbReference>
<protein>
    <submittedName>
        <fullName evidence="4">Tfp pilus assembly protein PilF</fullName>
    </submittedName>
</protein>
<accession>A0A450UB91</accession>
<dbReference type="InterPro" id="IPR051685">
    <property type="entry name" value="Ycf3/AcsC/BcsC/TPR_MFPF"/>
</dbReference>
<dbReference type="SMART" id="SM00028">
    <property type="entry name" value="TPR"/>
    <property type="match status" value="8"/>
</dbReference>
<evidence type="ECO:0000313" key="4">
    <source>
        <dbReference type="EMBL" id="VFJ89493.1"/>
    </source>
</evidence>
<organism evidence="4">
    <name type="scientific">Candidatus Kentrum eta</name>
    <dbReference type="NCBI Taxonomy" id="2126337"/>
    <lineage>
        <taxon>Bacteria</taxon>
        <taxon>Pseudomonadati</taxon>
        <taxon>Pseudomonadota</taxon>
        <taxon>Gammaproteobacteria</taxon>
        <taxon>Candidatus Kentrum</taxon>
    </lineage>
</organism>
<keyword evidence="2 3" id="KW-0802">TPR repeat</keyword>
<dbReference type="Pfam" id="PF13181">
    <property type="entry name" value="TPR_8"/>
    <property type="match status" value="1"/>
</dbReference>
<feature type="repeat" description="TPR" evidence="3">
    <location>
        <begin position="551"/>
        <end position="584"/>
    </location>
</feature>
<proteinExistence type="predicted"/>
<dbReference type="EMBL" id="CAADFG010000015">
    <property type="protein sequence ID" value="VFJ89493.1"/>
    <property type="molecule type" value="Genomic_DNA"/>
</dbReference>
<gene>
    <name evidence="4" type="ORF">BECKH772A_GA0070896_1001524</name>
    <name evidence="5" type="ORF">BECKH772B_GA0070898_1001324</name>
    <name evidence="6" type="ORF">BECKH772C_GA0070978_1001224</name>
</gene>
<evidence type="ECO:0000313" key="6">
    <source>
        <dbReference type="EMBL" id="VFJ97349.1"/>
    </source>
</evidence>
<feature type="repeat" description="TPR" evidence="3">
    <location>
        <begin position="687"/>
        <end position="720"/>
    </location>
</feature>
<dbReference type="InterPro" id="IPR011990">
    <property type="entry name" value="TPR-like_helical_dom_sf"/>
</dbReference>
<dbReference type="InterPro" id="IPR012337">
    <property type="entry name" value="RNaseH-like_sf"/>
</dbReference>
<dbReference type="Gene3D" id="1.25.40.10">
    <property type="entry name" value="Tetratricopeptide repeat domain"/>
    <property type="match status" value="2"/>
</dbReference>
<evidence type="ECO:0000256" key="3">
    <source>
        <dbReference type="PROSITE-ProRule" id="PRU00339"/>
    </source>
</evidence>
<dbReference type="PANTHER" id="PTHR44943:SF8">
    <property type="entry name" value="TPR REPEAT-CONTAINING PROTEIN MJ0263"/>
    <property type="match status" value="1"/>
</dbReference>
<dbReference type="AlphaFoldDB" id="A0A450UB91"/>
<dbReference type="Pfam" id="PF13432">
    <property type="entry name" value="TPR_16"/>
    <property type="match status" value="2"/>
</dbReference>
<dbReference type="PANTHER" id="PTHR44943">
    <property type="entry name" value="CELLULOSE SYNTHASE OPERON PROTEIN C"/>
    <property type="match status" value="1"/>
</dbReference>
<dbReference type="PROSITE" id="PS50005">
    <property type="entry name" value="TPR"/>
    <property type="match status" value="3"/>
</dbReference>
<dbReference type="SUPFAM" id="SSF53098">
    <property type="entry name" value="Ribonuclease H-like"/>
    <property type="match status" value="1"/>
</dbReference>
<feature type="repeat" description="TPR" evidence="3">
    <location>
        <begin position="415"/>
        <end position="448"/>
    </location>
</feature>
<evidence type="ECO:0000256" key="2">
    <source>
        <dbReference type="ARBA" id="ARBA00022803"/>
    </source>
</evidence>
<dbReference type="EMBL" id="CAADFJ010000012">
    <property type="protein sequence ID" value="VFJ97349.1"/>
    <property type="molecule type" value="Genomic_DNA"/>
</dbReference>
<sequence length="732" mass="82242">MGGGYIPRRSDSKAPVHAYPRRFAYHALHWQIEQYHRAIKQLCPIEYFQVRAMSGIQNHVFTAICAYVQLQRLCFMDVLKNCYQVQRNLFNGVVAEFVRFFVYPVRNTLILNSITLSMRKFYISNNLLILIKTIIARTALGHGIPRGKMILTLFIVVIFGVACTSHRITGDRIDTHISSANNGTSPVAESATNPIKKSLTEQVLYHLLVAELAGQRDRIPTAVSNYLDAAIGSRDTTIAQRATHIALLAGDREQGLQAAKLWTRLDPNALEAKRAYATFLVRGGHMDEAVPVLRGLMNHPDSPPDQGLLTVAGLLSQGKDREVALAAMERIVAEYVAEHSDKSRAEPVASFALAHFLFRIEKVDRAIDLLEEVIAADKKNPTAHIYYAQALRNRGQTAKALDVLSEALANGVDDEDIRINLARLSIAEKRYETAREQLERLLAIDPNDAEIRYTLALLLLQTGRPNKAHKHLRYLTNQENLTQETYFNLGQLAESQKNLRMAMDAYRKVAYGQHYLNAQLRIAALLAKQGNLRGARAHLHGILPKSGEDAIRLYQMDGLILTDAGHLEAAMSVYDAALESHPKDNDLLYARAMLAGRMGQVSRLERDLRELLSRKPDHVDALNALGYTLADKTDRYQEAMAMIRRALRLQPENYYILDSMGWVLYRLGRHQESIGYLQRALAIQQDPEVAAHLGEVLWVTGEHKAARKVWDAALETAPDDALLLEVMERFGE</sequence>
<dbReference type="InterPro" id="IPR019734">
    <property type="entry name" value="TPR_rpt"/>
</dbReference>
<dbReference type="Pfam" id="PF14559">
    <property type="entry name" value="TPR_19"/>
    <property type="match status" value="2"/>
</dbReference>
<name>A0A450UB91_9GAMM</name>
<dbReference type="EMBL" id="CAADFI010000013">
    <property type="protein sequence ID" value="VFJ91044.1"/>
    <property type="molecule type" value="Genomic_DNA"/>
</dbReference>
<evidence type="ECO:0000313" key="5">
    <source>
        <dbReference type="EMBL" id="VFJ91044.1"/>
    </source>
</evidence>
<evidence type="ECO:0000256" key="1">
    <source>
        <dbReference type="ARBA" id="ARBA00022737"/>
    </source>
</evidence>